<gene>
    <name evidence="1" type="ORF">QAD02_022861</name>
</gene>
<dbReference type="Proteomes" id="UP001239111">
    <property type="component" value="Chromosome 1"/>
</dbReference>
<name>A0ACC2PUF2_9HYME</name>
<accession>A0ACC2PUF2</accession>
<proteinExistence type="predicted"/>
<organism evidence="1 2">
    <name type="scientific">Eretmocerus hayati</name>
    <dbReference type="NCBI Taxonomy" id="131215"/>
    <lineage>
        <taxon>Eukaryota</taxon>
        <taxon>Metazoa</taxon>
        <taxon>Ecdysozoa</taxon>
        <taxon>Arthropoda</taxon>
        <taxon>Hexapoda</taxon>
        <taxon>Insecta</taxon>
        <taxon>Pterygota</taxon>
        <taxon>Neoptera</taxon>
        <taxon>Endopterygota</taxon>
        <taxon>Hymenoptera</taxon>
        <taxon>Apocrita</taxon>
        <taxon>Proctotrupomorpha</taxon>
        <taxon>Chalcidoidea</taxon>
        <taxon>Aphelinidae</taxon>
        <taxon>Aphelininae</taxon>
        <taxon>Eretmocerus</taxon>
    </lineage>
</organism>
<keyword evidence="2" id="KW-1185">Reference proteome</keyword>
<evidence type="ECO:0000313" key="2">
    <source>
        <dbReference type="Proteomes" id="UP001239111"/>
    </source>
</evidence>
<evidence type="ECO:0000313" key="1">
    <source>
        <dbReference type="EMBL" id="KAJ8687067.1"/>
    </source>
</evidence>
<dbReference type="EMBL" id="CM056741">
    <property type="protein sequence ID" value="KAJ8687067.1"/>
    <property type="molecule type" value="Genomic_DNA"/>
</dbReference>
<sequence>MAACTKVLSILSILTINSISHHTTSARTFSQCEAMKELKISPVVDNTFISSYLCIMKGESNFDTKKLVGPGHKSSYSHGIFQISSDKWCNRYRPGGICNKKCDDFLDDNIQDDIACAKIIVDKEGFKHWKSWESKCARGKNLPNLSSCSRIRRDLLEELESEGLMVYSDTNALPGDD</sequence>
<comment type="caution">
    <text evidence="1">The sequence shown here is derived from an EMBL/GenBank/DDBJ whole genome shotgun (WGS) entry which is preliminary data.</text>
</comment>
<reference evidence="1" key="1">
    <citation type="submission" date="2023-04" db="EMBL/GenBank/DDBJ databases">
        <title>A chromosome-level genome assembly of the parasitoid wasp Eretmocerus hayati.</title>
        <authorList>
            <person name="Zhong Y."/>
            <person name="Liu S."/>
            <person name="Liu Y."/>
        </authorList>
    </citation>
    <scope>NUCLEOTIDE SEQUENCE</scope>
    <source>
        <strain evidence="1">ZJU_SS_LIU_2023</strain>
    </source>
</reference>
<protein>
    <submittedName>
        <fullName evidence="1">Uncharacterized protein</fullName>
    </submittedName>
</protein>